<evidence type="ECO:0000313" key="2">
    <source>
        <dbReference type="EMBL" id="UTI66570.1"/>
    </source>
</evidence>
<evidence type="ECO:0000256" key="1">
    <source>
        <dbReference type="SAM" id="MobiDB-lite"/>
    </source>
</evidence>
<dbReference type="RefSeq" id="WP_254573239.1">
    <property type="nucleotide sequence ID" value="NZ_CP098502.1"/>
</dbReference>
<accession>A0ABY5E177</accession>
<protein>
    <submittedName>
        <fullName evidence="2">Uncharacterized protein</fullName>
    </submittedName>
</protein>
<reference evidence="2 3" key="1">
    <citation type="submission" date="2022-06" db="EMBL/GenBank/DDBJ databases">
        <title>Paraconexibacter antarcticus.</title>
        <authorList>
            <person name="Kim C.S."/>
        </authorList>
    </citation>
    <scope>NUCLEOTIDE SEQUENCE [LARGE SCALE GENOMIC DNA]</scope>
    <source>
        <strain evidence="2 3">02-257</strain>
    </source>
</reference>
<name>A0ABY5E177_9ACTN</name>
<proteinExistence type="predicted"/>
<dbReference type="Proteomes" id="UP001056035">
    <property type="component" value="Chromosome"/>
</dbReference>
<evidence type="ECO:0000313" key="3">
    <source>
        <dbReference type="Proteomes" id="UP001056035"/>
    </source>
</evidence>
<keyword evidence="3" id="KW-1185">Reference proteome</keyword>
<dbReference type="EMBL" id="CP098502">
    <property type="protein sequence ID" value="UTI66570.1"/>
    <property type="molecule type" value="Genomic_DNA"/>
</dbReference>
<organism evidence="2 3">
    <name type="scientific">Paraconexibacter antarcticus</name>
    <dbReference type="NCBI Taxonomy" id="2949664"/>
    <lineage>
        <taxon>Bacteria</taxon>
        <taxon>Bacillati</taxon>
        <taxon>Actinomycetota</taxon>
        <taxon>Thermoleophilia</taxon>
        <taxon>Solirubrobacterales</taxon>
        <taxon>Paraconexibacteraceae</taxon>
        <taxon>Paraconexibacter</taxon>
    </lineage>
</organism>
<sequence length="91" mass="10335">MLRPLFGSLDERDLERQLLRQSVGELTACRHACADCGRTPLIGERVHRYPRGETVCALCRPRRSEDPVTTDLVRHSERGQSVRVRARPVVA</sequence>
<feature type="region of interest" description="Disordered" evidence="1">
    <location>
        <begin position="70"/>
        <end position="91"/>
    </location>
</feature>
<gene>
    <name evidence="2" type="ORF">NBH00_10250</name>
</gene>
<feature type="compositionally biased region" description="Basic and acidic residues" evidence="1">
    <location>
        <begin position="70"/>
        <end position="80"/>
    </location>
</feature>